<dbReference type="SUPFAM" id="SSF81383">
    <property type="entry name" value="F-box domain"/>
    <property type="match status" value="1"/>
</dbReference>
<dbReference type="InterPro" id="IPR036047">
    <property type="entry name" value="F-box-like_dom_sf"/>
</dbReference>
<name>A0A4D6EH89_9VIRU</name>
<evidence type="ECO:0000313" key="2">
    <source>
        <dbReference type="EMBL" id="QBZ81170.1"/>
    </source>
</evidence>
<dbReference type="Proteomes" id="UP001237152">
    <property type="component" value="Segment"/>
</dbReference>
<gene>
    <name evidence="2" type="ORF">pclt_cds_577</name>
</gene>
<dbReference type="Pfam" id="PF12937">
    <property type="entry name" value="F-box-like"/>
    <property type="match status" value="1"/>
</dbReference>
<accession>A0A4D6EH89</accession>
<proteinExistence type="predicted"/>
<feature type="domain" description="F-box" evidence="1">
    <location>
        <begin position="25"/>
        <end position="68"/>
    </location>
</feature>
<sequence>MRTADSDIPTHRQKRQRRAAIGWDDLADEILLHVASFLDIASVASLGCVDHRTRLVCLDDRLWRRFYKEQVACTVSLEQTAAHNKTIACARAWLADPTDASEPLRAWNRVLADGLHIGVTRLDTEDHRWAYAVHLAPLGRSRCFARWPDVPPCAVAKIHDFVLSPFAISTSELPPMTTRKGSGMRTTYLGGIVLGDRPQPHGRGESVTVKDSGAGVVCRIIGEWERGMPNGRVRVWAAKYGGTEYYEGDCLRGRAHGHGLLITPHGAYEGQWADGFLRWPAIKRIFARHIVHRAPNPDHRGSLLPSIVNRSDGSVAFKGLCDKSGSADKGLLFGPSGVVVYDGKVLDCYRALGRGTVYLDDGTTISGDFGSSDPLLDICVTYPNGDMIHCRRPRSIDANGWIPEVITRFIFSSSTTTTAVDPALAGRTIDGPWHILAVGPRNKEPPLGYAFPHEPRQWRGRLPVMTVTEIRDYMPTSERDVGPLDKTRVAAVRTLDAFVFWPRSAGLDERQRLDRERFFDHMVAHHGPQWAVCRSIATATPW</sequence>
<organism evidence="2 3">
    <name type="scientific">Pandoravirus celtis</name>
    <dbReference type="NCBI Taxonomy" id="2568002"/>
    <lineage>
        <taxon>Viruses</taxon>
        <taxon>Pandoravirus</taxon>
    </lineage>
</organism>
<reference evidence="2" key="1">
    <citation type="journal article" date="2019" name="Front. Microbiol.">
        <title>Pandoravirus Celtis Illustrates the Microevolution Processes at Work in the Giant Pandoraviridae Genomes.</title>
        <authorList>
            <person name="Legendre M."/>
            <person name="Alempic J.M."/>
            <person name="Philippe N."/>
            <person name="Lartigue A."/>
            <person name="Jeudy S."/>
            <person name="Poirot O."/>
            <person name="Ta N.T."/>
            <person name="Nin S."/>
            <person name="Coute Y."/>
            <person name="Abergel C."/>
            <person name="Claverie J.M."/>
        </authorList>
    </citation>
    <scope>NUCLEOTIDE SEQUENCE</scope>
</reference>
<dbReference type="SUPFAM" id="SSF82185">
    <property type="entry name" value="Histone H3 K4-specific methyltransferase SET7/9 N-terminal domain"/>
    <property type="match status" value="1"/>
</dbReference>
<dbReference type="EMBL" id="MK174290">
    <property type="protein sequence ID" value="QBZ81170.1"/>
    <property type="molecule type" value="Genomic_DNA"/>
</dbReference>
<dbReference type="Gene3D" id="1.20.1280.50">
    <property type="match status" value="1"/>
</dbReference>
<protein>
    <submittedName>
        <fullName evidence="2">F-box domain containing protein</fullName>
    </submittedName>
</protein>
<dbReference type="Gene3D" id="2.20.110.10">
    <property type="entry name" value="Histone H3 K4-specific methyltransferase SET7/9 N-terminal domain"/>
    <property type="match status" value="1"/>
</dbReference>
<evidence type="ECO:0000313" key="3">
    <source>
        <dbReference type="Proteomes" id="UP001237152"/>
    </source>
</evidence>
<dbReference type="InterPro" id="IPR001810">
    <property type="entry name" value="F-box_dom"/>
</dbReference>
<evidence type="ECO:0000259" key="1">
    <source>
        <dbReference type="Pfam" id="PF12937"/>
    </source>
</evidence>